<proteinExistence type="predicted"/>
<dbReference type="EMBL" id="JAUEPP010000005">
    <property type="protein sequence ID" value="KAK3343215.1"/>
    <property type="molecule type" value="Genomic_DNA"/>
</dbReference>
<accession>A0AAE0JDW6</accession>
<evidence type="ECO:0000313" key="2">
    <source>
        <dbReference type="Proteomes" id="UP001278500"/>
    </source>
</evidence>
<dbReference type="Proteomes" id="UP001278500">
    <property type="component" value="Unassembled WGS sequence"/>
</dbReference>
<organism evidence="1 2">
    <name type="scientific">Neurospora tetraspora</name>
    <dbReference type="NCBI Taxonomy" id="94610"/>
    <lineage>
        <taxon>Eukaryota</taxon>
        <taxon>Fungi</taxon>
        <taxon>Dikarya</taxon>
        <taxon>Ascomycota</taxon>
        <taxon>Pezizomycotina</taxon>
        <taxon>Sordariomycetes</taxon>
        <taxon>Sordariomycetidae</taxon>
        <taxon>Sordariales</taxon>
        <taxon>Sordariaceae</taxon>
        <taxon>Neurospora</taxon>
    </lineage>
</organism>
<evidence type="ECO:0000313" key="1">
    <source>
        <dbReference type="EMBL" id="KAK3343215.1"/>
    </source>
</evidence>
<protein>
    <submittedName>
        <fullName evidence="1">Uncharacterized protein</fullName>
    </submittedName>
</protein>
<dbReference type="AlphaFoldDB" id="A0AAE0JDW6"/>
<sequence length="355" mass="40525">MTFSAGTDWLPNGLQFSDHQHNLRLWLQPLPKDGADASIFNAPLEDCFGRIPVQEDNKQLKAYLRIPFVDNLQDKNLWGYGPPTTLYIESLGAPKGILEKIVDTWKIPRRLFDAIQKPGSFPPFSFFEEDQNLHIAFRWSSTPGSYLIFLGSTSSVRCMRTHEFTNDVRTVYQFRSVLSHRGVLTPTWNADVMKGGEDVFGRTEYSPSKMVVMMLDQCEKHLESAIQKRAEKVEEIQGLLSSVQAKSPASGDVRPFELYARYRDLTTSLFTLRNSCRNLMEICSGFVAASKTAILSKPSGDSRLFDLKLLRDGIERTHSRLKFHLNRIHYLENIHIQSTKSMAAIKQLLFSDQNR</sequence>
<gene>
    <name evidence="1" type="ORF">B0H65DRAFT_428785</name>
</gene>
<name>A0AAE0JDW6_9PEZI</name>
<comment type="caution">
    <text evidence="1">The sequence shown here is derived from an EMBL/GenBank/DDBJ whole genome shotgun (WGS) entry which is preliminary data.</text>
</comment>
<dbReference type="RefSeq" id="XP_062681008.1">
    <property type="nucleotide sequence ID" value="XM_062824785.1"/>
</dbReference>
<dbReference type="GeneID" id="87861939"/>
<keyword evidence="2" id="KW-1185">Reference proteome</keyword>
<reference evidence="1" key="2">
    <citation type="submission" date="2023-06" db="EMBL/GenBank/DDBJ databases">
        <authorList>
            <consortium name="Lawrence Berkeley National Laboratory"/>
            <person name="Haridas S."/>
            <person name="Hensen N."/>
            <person name="Bonometti L."/>
            <person name="Westerberg I."/>
            <person name="Brannstrom I.O."/>
            <person name="Guillou S."/>
            <person name="Cros-Aarteil S."/>
            <person name="Calhoun S."/>
            <person name="Kuo A."/>
            <person name="Mondo S."/>
            <person name="Pangilinan J."/>
            <person name="Riley R."/>
            <person name="Labutti K."/>
            <person name="Andreopoulos B."/>
            <person name="Lipzen A."/>
            <person name="Chen C."/>
            <person name="Yanf M."/>
            <person name="Daum C."/>
            <person name="Ng V."/>
            <person name="Clum A."/>
            <person name="Steindorff A."/>
            <person name="Ohm R."/>
            <person name="Martin F."/>
            <person name="Silar P."/>
            <person name="Natvig D."/>
            <person name="Lalanne C."/>
            <person name="Gautier V."/>
            <person name="Ament-Velasquez S.L."/>
            <person name="Kruys A."/>
            <person name="Hutchinson M.I."/>
            <person name="Powell A.J."/>
            <person name="Barry K."/>
            <person name="Miller A.N."/>
            <person name="Grigoriev I.V."/>
            <person name="Debuchy R."/>
            <person name="Gladieux P."/>
            <person name="Thoren M.H."/>
            <person name="Johannesson H."/>
        </authorList>
    </citation>
    <scope>NUCLEOTIDE SEQUENCE</scope>
    <source>
        <strain evidence="1">CBS 560.94</strain>
    </source>
</reference>
<reference evidence="1" key="1">
    <citation type="journal article" date="2023" name="Mol. Phylogenet. Evol.">
        <title>Genome-scale phylogeny and comparative genomics of the fungal order Sordariales.</title>
        <authorList>
            <person name="Hensen N."/>
            <person name="Bonometti L."/>
            <person name="Westerberg I."/>
            <person name="Brannstrom I.O."/>
            <person name="Guillou S."/>
            <person name="Cros-Aarteil S."/>
            <person name="Calhoun S."/>
            <person name="Haridas S."/>
            <person name="Kuo A."/>
            <person name="Mondo S."/>
            <person name="Pangilinan J."/>
            <person name="Riley R."/>
            <person name="LaButti K."/>
            <person name="Andreopoulos B."/>
            <person name="Lipzen A."/>
            <person name="Chen C."/>
            <person name="Yan M."/>
            <person name="Daum C."/>
            <person name="Ng V."/>
            <person name="Clum A."/>
            <person name="Steindorff A."/>
            <person name="Ohm R.A."/>
            <person name="Martin F."/>
            <person name="Silar P."/>
            <person name="Natvig D.O."/>
            <person name="Lalanne C."/>
            <person name="Gautier V."/>
            <person name="Ament-Velasquez S.L."/>
            <person name="Kruys A."/>
            <person name="Hutchinson M.I."/>
            <person name="Powell A.J."/>
            <person name="Barry K."/>
            <person name="Miller A.N."/>
            <person name="Grigoriev I.V."/>
            <person name="Debuchy R."/>
            <person name="Gladieux P."/>
            <person name="Hiltunen Thoren M."/>
            <person name="Johannesson H."/>
        </authorList>
    </citation>
    <scope>NUCLEOTIDE SEQUENCE</scope>
    <source>
        <strain evidence="1">CBS 560.94</strain>
    </source>
</reference>